<reference evidence="1 2" key="1">
    <citation type="journal article" date="2019" name="Appl. Microbiol. Biotechnol.">
        <title>Uncovering carbohydrate metabolism through a genotype-phenotype association study of 56 lactic acid bacteria genomes.</title>
        <authorList>
            <person name="Buron-Moles G."/>
            <person name="Chailyan A."/>
            <person name="Dolejs I."/>
            <person name="Forster J."/>
            <person name="Miks M.H."/>
        </authorList>
    </citation>
    <scope>NUCLEOTIDE SEQUENCE [LARGE SCALE GENOMIC DNA]</scope>
    <source>
        <strain evidence="1 2">ATCC 29644</strain>
    </source>
</reference>
<organism evidence="1 2">
    <name type="scientific">Companilactobacillus farciminis</name>
    <dbReference type="NCBI Taxonomy" id="1612"/>
    <lineage>
        <taxon>Bacteria</taxon>
        <taxon>Bacillati</taxon>
        <taxon>Bacillota</taxon>
        <taxon>Bacilli</taxon>
        <taxon>Lactobacillales</taxon>
        <taxon>Lactobacillaceae</taxon>
        <taxon>Companilactobacillus</taxon>
    </lineage>
</organism>
<accession>A0A4R5NIX2</accession>
<dbReference type="AlphaFoldDB" id="A0A4R5NIX2"/>
<sequence length="65" mass="7698">MKLHLAAFNDGRGWQPIRKKGKKNHTNLCVYDNYDSAVRAIRKLKYRYPEETEFNVFTFGVEKFG</sequence>
<evidence type="ECO:0000313" key="1">
    <source>
        <dbReference type="EMBL" id="TDG74535.1"/>
    </source>
</evidence>
<dbReference type="RefSeq" id="WP_010019270.1">
    <property type="nucleotide sequence ID" value="NZ_PUFN01000004.1"/>
</dbReference>
<dbReference type="OrthoDB" id="9905694at2"/>
<gene>
    <name evidence="1" type="ORF">C5L30_000251</name>
</gene>
<proteinExistence type="predicted"/>
<name>A0A4R5NIX2_9LACO</name>
<dbReference type="EMBL" id="PUFN01000004">
    <property type="protein sequence ID" value="TDG74535.1"/>
    <property type="molecule type" value="Genomic_DNA"/>
</dbReference>
<protein>
    <submittedName>
        <fullName evidence="1">Uncharacterized protein</fullName>
    </submittedName>
</protein>
<dbReference type="Proteomes" id="UP000295257">
    <property type="component" value="Unassembled WGS sequence"/>
</dbReference>
<keyword evidence="2" id="KW-1185">Reference proteome</keyword>
<evidence type="ECO:0000313" key="2">
    <source>
        <dbReference type="Proteomes" id="UP000295257"/>
    </source>
</evidence>
<comment type="caution">
    <text evidence="1">The sequence shown here is derived from an EMBL/GenBank/DDBJ whole genome shotgun (WGS) entry which is preliminary data.</text>
</comment>